<dbReference type="Proteomes" id="UP000231267">
    <property type="component" value="Unassembled WGS sequence"/>
</dbReference>
<dbReference type="FunFam" id="3.40.50.11060:FF:000001">
    <property type="entry name" value="GTPase HflX"/>
    <property type="match status" value="1"/>
</dbReference>
<dbReference type="GO" id="GO:0005737">
    <property type="term" value="C:cytoplasm"/>
    <property type="evidence" value="ECO:0007669"/>
    <property type="project" value="UniProtKB-SubCell"/>
</dbReference>
<protein>
    <recommendedName>
        <fullName evidence="6">GTPase HflX</fullName>
    </recommendedName>
    <alternativeName>
        <fullName evidence="6">GTP-binding protein HflX</fullName>
    </alternativeName>
</protein>
<dbReference type="InterPro" id="IPR030394">
    <property type="entry name" value="G_HFLX_dom"/>
</dbReference>
<keyword evidence="1 6" id="KW-0963">Cytoplasm</keyword>
<keyword evidence="4 8" id="KW-0460">Magnesium</keyword>
<dbReference type="Pfam" id="PF16360">
    <property type="entry name" value="GTP-bdg_M"/>
    <property type="match status" value="1"/>
</dbReference>
<evidence type="ECO:0000313" key="11">
    <source>
        <dbReference type="EMBL" id="PIW65811.1"/>
    </source>
</evidence>
<comment type="cofactor">
    <cofactor evidence="8">
        <name>Mg(2+)</name>
        <dbReference type="ChEBI" id="CHEBI:18420"/>
    </cofactor>
</comment>
<dbReference type="InterPro" id="IPR027417">
    <property type="entry name" value="P-loop_NTPase"/>
</dbReference>
<accession>A0A2J0LD66</accession>
<dbReference type="CDD" id="cd01878">
    <property type="entry name" value="HflX"/>
    <property type="match status" value="1"/>
</dbReference>
<evidence type="ECO:0000256" key="8">
    <source>
        <dbReference type="PIRSR" id="PIRSR006809-2"/>
    </source>
</evidence>
<feature type="binding site" evidence="7">
    <location>
        <begin position="303"/>
        <end position="306"/>
    </location>
    <ligand>
        <name>GTP</name>
        <dbReference type="ChEBI" id="CHEBI:37565"/>
    </ligand>
</feature>
<dbReference type="PRINTS" id="PR00326">
    <property type="entry name" value="GTP1OBG"/>
</dbReference>
<gene>
    <name evidence="6 11" type="primary">hflX</name>
    <name evidence="11" type="ORF">COW11_06635</name>
</gene>
<evidence type="ECO:0000256" key="3">
    <source>
        <dbReference type="ARBA" id="ARBA00022741"/>
    </source>
</evidence>
<dbReference type="PANTHER" id="PTHR10229">
    <property type="entry name" value="GTP-BINDING PROTEIN HFLX"/>
    <property type="match status" value="1"/>
</dbReference>
<dbReference type="GO" id="GO:0003924">
    <property type="term" value="F:GTPase activity"/>
    <property type="evidence" value="ECO:0007669"/>
    <property type="project" value="UniProtKB-UniRule"/>
</dbReference>
<feature type="coiled-coil region" evidence="9">
    <location>
        <begin position="143"/>
        <end position="177"/>
    </location>
</feature>
<evidence type="ECO:0000256" key="9">
    <source>
        <dbReference type="SAM" id="Coils"/>
    </source>
</evidence>
<dbReference type="GO" id="GO:0046872">
    <property type="term" value="F:metal ion binding"/>
    <property type="evidence" value="ECO:0007669"/>
    <property type="project" value="UniProtKB-KW"/>
</dbReference>
<dbReference type="PANTHER" id="PTHR10229:SF0">
    <property type="entry name" value="GTP-BINDING PROTEIN 6-RELATED"/>
    <property type="match status" value="1"/>
</dbReference>
<evidence type="ECO:0000256" key="6">
    <source>
        <dbReference type="HAMAP-Rule" id="MF_00900"/>
    </source>
</evidence>
<keyword evidence="9" id="KW-0175">Coiled coil</keyword>
<dbReference type="Gene3D" id="3.40.50.11060">
    <property type="entry name" value="GTPase HflX, N-terminal domain"/>
    <property type="match status" value="1"/>
</dbReference>
<keyword evidence="5 6" id="KW-0342">GTP-binding</keyword>
<comment type="caution">
    <text evidence="11">The sequence shown here is derived from an EMBL/GenBank/DDBJ whole genome shotgun (WGS) entry which is preliminary data.</text>
</comment>
<evidence type="ECO:0000256" key="2">
    <source>
        <dbReference type="ARBA" id="ARBA00022723"/>
    </source>
</evidence>
<evidence type="ECO:0000256" key="4">
    <source>
        <dbReference type="ARBA" id="ARBA00022842"/>
    </source>
</evidence>
<dbReference type="GO" id="GO:0043022">
    <property type="term" value="F:ribosome binding"/>
    <property type="evidence" value="ECO:0007669"/>
    <property type="project" value="TreeGrafter"/>
</dbReference>
<comment type="subcellular location">
    <subcellularLocation>
        <location evidence="6">Cytoplasm</location>
    </subcellularLocation>
    <text evidence="6">May associate with membranes.</text>
</comment>
<proteinExistence type="inferred from homology"/>
<sequence>MKKAFLVILRGDPDELRELVSSCGLKAMGEISCSRQRVTADYFVGSGKAEEISLLSYQAGADVVVFDSELAPTQQRNLEELTSLKIIDRTQLILDIFAQRAKSKEGKVQVELAQLSYLLPRLSGKGLLLSRLGGGIGTRGPGEQKLETDRRRIKIKIARLKKELESFTGQRESLRALRKKHNLPLVALVGYTNAGKSTLFNAMTNSGVMVIDKLFATLDPVIRRMTLPDSRKILLVDTVGLIHNLPHHLVEAFKATLEEISGADMLVHVADISHPQAAQHQVDVLDVLKQLGSDKKPIILALNKIDNLASENAVQLFSRISCEGIPISALRKKGLKTLADEISKRLPNPYYNPKIAYNY</sequence>
<feature type="binding site" evidence="7">
    <location>
        <begin position="215"/>
        <end position="219"/>
    </location>
    <ligand>
        <name>GTP</name>
        <dbReference type="ChEBI" id="CHEBI:37565"/>
    </ligand>
</feature>
<keyword evidence="3 6" id="KW-0547">Nucleotide-binding</keyword>
<name>A0A2J0LD66_9BACT</name>
<evidence type="ECO:0000256" key="7">
    <source>
        <dbReference type="PIRSR" id="PIRSR006809-1"/>
    </source>
</evidence>
<dbReference type="Gene3D" id="3.40.50.300">
    <property type="entry name" value="P-loop containing nucleotide triphosphate hydrolases"/>
    <property type="match status" value="1"/>
</dbReference>
<reference evidence="11 12" key="1">
    <citation type="submission" date="2017-09" db="EMBL/GenBank/DDBJ databases">
        <title>Depth-based differentiation of microbial function through sediment-hosted aquifers and enrichment of novel symbionts in the deep terrestrial subsurface.</title>
        <authorList>
            <person name="Probst A.J."/>
            <person name="Ladd B."/>
            <person name="Jarett J.K."/>
            <person name="Geller-Mcgrath D.E."/>
            <person name="Sieber C.M."/>
            <person name="Emerson J.B."/>
            <person name="Anantharaman K."/>
            <person name="Thomas B.C."/>
            <person name="Malmstrom R."/>
            <person name="Stieglmeier M."/>
            <person name="Klingl A."/>
            <person name="Woyke T."/>
            <person name="Ryan C.M."/>
            <person name="Banfield J.F."/>
        </authorList>
    </citation>
    <scope>NUCLEOTIDE SEQUENCE [LARGE SCALE GENOMIC DNA]</scope>
    <source>
        <strain evidence="11">CG12_big_fil_rev_8_21_14_0_65_43_15</strain>
    </source>
</reference>
<dbReference type="InterPro" id="IPR006073">
    <property type="entry name" value="GTP-bd"/>
</dbReference>
<evidence type="ECO:0000313" key="12">
    <source>
        <dbReference type="Proteomes" id="UP000231267"/>
    </source>
</evidence>
<dbReference type="InterPro" id="IPR016496">
    <property type="entry name" value="GTPase_HflX"/>
</dbReference>
<feature type="binding site" evidence="7">
    <location>
        <begin position="237"/>
        <end position="240"/>
    </location>
    <ligand>
        <name>GTP</name>
        <dbReference type="ChEBI" id="CHEBI:37565"/>
    </ligand>
</feature>
<organism evidence="11 12">
    <name type="scientific">Candidatus Taenaricola geysiri</name>
    <dbReference type="NCBI Taxonomy" id="1974752"/>
    <lineage>
        <taxon>Bacteria</taxon>
        <taxon>Pseudomonadati</taxon>
        <taxon>Candidatus Omnitrophota</taxon>
        <taxon>Candidatus Taenaricola</taxon>
    </lineage>
</organism>
<feature type="binding site" evidence="7">
    <location>
        <begin position="190"/>
        <end position="197"/>
    </location>
    <ligand>
        <name>GTP</name>
        <dbReference type="ChEBI" id="CHEBI:37565"/>
    </ligand>
</feature>
<dbReference type="AlphaFoldDB" id="A0A2J0LD66"/>
<dbReference type="PROSITE" id="PS51705">
    <property type="entry name" value="G_HFLX"/>
    <property type="match status" value="1"/>
</dbReference>
<feature type="binding site" evidence="8">
    <location>
        <position position="217"/>
    </location>
    <ligand>
        <name>Mg(2+)</name>
        <dbReference type="ChEBI" id="CHEBI:18420"/>
    </ligand>
</feature>
<dbReference type="Gene3D" id="6.10.250.2860">
    <property type="match status" value="1"/>
</dbReference>
<comment type="subunit">
    <text evidence="6">Monomer. Associates with the 50S ribosomal subunit.</text>
</comment>
<evidence type="ECO:0000256" key="5">
    <source>
        <dbReference type="ARBA" id="ARBA00023134"/>
    </source>
</evidence>
<dbReference type="Pfam" id="PF01926">
    <property type="entry name" value="MMR_HSR1"/>
    <property type="match status" value="1"/>
</dbReference>
<dbReference type="InterPro" id="IPR032305">
    <property type="entry name" value="GTP-bd_M"/>
</dbReference>
<feature type="binding site" evidence="8">
    <location>
        <position position="197"/>
    </location>
    <ligand>
        <name>Mg(2+)</name>
        <dbReference type="ChEBI" id="CHEBI:18420"/>
    </ligand>
</feature>
<dbReference type="EMBL" id="PFGP01000152">
    <property type="protein sequence ID" value="PIW65811.1"/>
    <property type="molecule type" value="Genomic_DNA"/>
</dbReference>
<dbReference type="HAMAP" id="MF_00900">
    <property type="entry name" value="GTPase_HflX"/>
    <property type="match status" value="1"/>
</dbReference>
<comment type="function">
    <text evidence="6">GTPase that associates with the 50S ribosomal subunit and may have a role during protein synthesis or ribosome biogenesis.</text>
</comment>
<dbReference type="PIRSF" id="PIRSF006809">
    <property type="entry name" value="GTP-binding_hflX_prd"/>
    <property type="match status" value="1"/>
</dbReference>
<dbReference type="NCBIfam" id="TIGR03156">
    <property type="entry name" value="GTP_HflX"/>
    <property type="match status" value="1"/>
</dbReference>
<keyword evidence="2 8" id="KW-0479">Metal-binding</keyword>
<evidence type="ECO:0000256" key="1">
    <source>
        <dbReference type="ARBA" id="ARBA00022490"/>
    </source>
</evidence>
<feature type="domain" description="Hflx-type G" evidence="10">
    <location>
        <begin position="184"/>
        <end position="350"/>
    </location>
</feature>
<dbReference type="SUPFAM" id="SSF52540">
    <property type="entry name" value="P-loop containing nucleoside triphosphate hydrolases"/>
    <property type="match status" value="1"/>
</dbReference>
<dbReference type="InterPro" id="IPR042108">
    <property type="entry name" value="GTPase_HflX_N_sf"/>
</dbReference>
<comment type="similarity">
    <text evidence="6">Belongs to the TRAFAC class OBG-HflX-like GTPase superfamily. HflX GTPase family.</text>
</comment>
<dbReference type="GO" id="GO:0005525">
    <property type="term" value="F:GTP binding"/>
    <property type="evidence" value="ECO:0007669"/>
    <property type="project" value="UniProtKB-UniRule"/>
</dbReference>
<evidence type="ECO:0000259" key="10">
    <source>
        <dbReference type="PROSITE" id="PS51705"/>
    </source>
</evidence>
<feature type="binding site" evidence="7">
    <location>
        <begin position="328"/>
        <end position="330"/>
    </location>
    <ligand>
        <name>GTP</name>
        <dbReference type="ChEBI" id="CHEBI:37565"/>
    </ligand>
</feature>
<dbReference type="Pfam" id="PF13167">
    <property type="entry name" value="GTP-bdg_N"/>
    <property type="match status" value="1"/>
</dbReference>
<dbReference type="InterPro" id="IPR025121">
    <property type="entry name" value="GTPase_HflX_N"/>
</dbReference>